<evidence type="ECO:0000313" key="1">
    <source>
        <dbReference type="EMBL" id="MEO2218547.1"/>
    </source>
</evidence>
<accession>A0ABV0FHI8</accession>
<evidence type="ECO:0008006" key="3">
    <source>
        <dbReference type="Google" id="ProtNLM"/>
    </source>
</evidence>
<sequence>MTEISAVPAYNPYPFLLRSLLNSLALGNLPSPELNTLMTLLFGMLGLGVYRTREKVRP</sequence>
<comment type="caution">
    <text evidence="1">The sequence shown here is derived from an EMBL/GenBank/DDBJ whole genome shotgun (WGS) entry which is preliminary data.</text>
</comment>
<name>A0ABV0FHI8_9NEIS</name>
<protein>
    <recommendedName>
        <fullName evidence="3">PEP-CTERM protein-sorting domain-containing protein</fullName>
    </recommendedName>
</protein>
<dbReference type="EMBL" id="JBDOJC010000001">
    <property type="protein sequence ID" value="MEO2218547.1"/>
    <property type="molecule type" value="Genomic_DNA"/>
</dbReference>
<evidence type="ECO:0000313" key="2">
    <source>
        <dbReference type="Proteomes" id="UP001455709"/>
    </source>
</evidence>
<dbReference type="Proteomes" id="UP001455709">
    <property type="component" value="Unassembled WGS sequence"/>
</dbReference>
<organism evidence="1 2">
    <name type="scientific">Chromobacterium vaccinii</name>
    <dbReference type="NCBI Taxonomy" id="1108595"/>
    <lineage>
        <taxon>Bacteria</taxon>
        <taxon>Pseudomonadati</taxon>
        <taxon>Pseudomonadota</taxon>
        <taxon>Betaproteobacteria</taxon>
        <taxon>Neisseriales</taxon>
        <taxon>Chromobacteriaceae</taxon>
        <taxon>Chromobacterium</taxon>
    </lineage>
</organism>
<reference evidence="1 2" key="1">
    <citation type="submission" date="2024-05" db="EMBL/GenBank/DDBJ databases">
        <authorList>
            <person name="De Oliveira J.P."/>
            <person name="Noriler S.A."/>
            <person name="De Oliveira A.G."/>
            <person name="Sipoli D.S."/>
        </authorList>
    </citation>
    <scope>NUCLEOTIDE SEQUENCE [LARGE SCALE GENOMIC DNA]</scope>
    <source>
        <strain evidence="1 2">LABIM189</strain>
    </source>
</reference>
<gene>
    <name evidence="1" type="ORF">ABGV49_15915</name>
</gene>
<proteinExistence type="predicted"/>
<dbReference type="RefSeq" id="WP_347371336.1">
    <property type="nucleotide sequence ID" value="NZ_JBDOJC010000001.1"/>
</dbReference>
<keyword evidence="2" id="KW-1185">Reference proteome</keyword>